<protein>
    <recommendedName>
        <fullName evidence="2">Protein kinase domain-containing protein</fullName>
    </recommendedName>
</protein>
<dbReference type="Pfam" id="PF06293">
    <property type="entry name" value="Kdo"/>
    <property type="match status" value="1"/>
</dbReference>
<dbReference type="PROSITE" id="PS00109">
    <property type="entry name" value="PROTEIN_KINASE_TYR"/>
    <property type="match status" value="1"/>
</dbReference>
<evidence type="ECO:0008006" key="2">
    <source>
        <dbReference type="Google" id="ProtNLM"/>
    </source>
</evidence>
<organism evidence="1">
    <name type="scientific">marine metagenome</name>
    <dbReference type="NCBI Taxonomy" id="408172"/>
    <lineage>
        <taxon>unclassified sequences</taxon>
        <taxon>metagenomes</taxon>
        <taxon>ecological metagenomes</taxon>
    </lineage>
</organism>
<evidence type="ECO:0000313" key="1">
    <source>
        <dbReference type="EMBL" id="SVC73285.1"/>
    </source>
</evidence>
<dbReference type="Gene3D" id="1.10.510.10">
    <property type="entry name" value="Transferase(Phosphotransferase) domain 1"/>
    <property type="match status" value="1"/>
</dbReference>
<sequence>VKLPHGYVERRQGSLRVIARPPELDEMAALLAGPARSLAQHSEGQEDGLGRGATRRFLLPGGGAVYVRKYLRGGMVRHFNRDRYLRRPPRPVRELIVTEQARVAGCSVPAVMAACVEAAGLFYRGWLVTRAIEPALTLFAALDAAPDRQERGAILEAAGVAARSLHSAGVYHPDLTGDNLLVGPGNAVSVIDLDRAFTGRAGSSRLAERGLARLWRSLEKGGGAMADEERRWLERGYRG</sequence>
<dbReference type="InterPro" id="IPR008266">
    <property type="entry name" value="Tyr_kinase_AS"/>
</dbReference>
<dbReference type="AlphaFoldDB" id="A0A382PKV0"/>
<feature type="non-terminal residue" evidence="1">
    <location>
        <position position="1"/>
    </location>
</feature>
<dbReference type="SUPFAM" id="SSF56112">
    <property type="entry name" value="Protein kinase-like (PK-like)"/>
    <property type="match status" value="1"/>
</dbReference>
<proteinExistence type="predicted"/>
<dbReference type="InterPro" id="IPR011009">
    <property type="entry name" value="Kinase-like_dom_sf"/>
</dbReference>
<reference evidence="1" key="1">
    <citation type="submission" date="2018-05" db="EMBL/GenBank/DDBJ databases">
        <authorList>
            <person name="Lanie J.A."/>
            <person name="Ng W.-L."/>
            <person name="Kazmierczak K.M."/>
            <person name="Andrzejewski T.M."/>
            <person name="Davidsen T.M."/>
            <person name="Wayne K.J."/>
            <person name="Tettelin H."/>
            <person name="Glass J.I."/>
            <person name="Rusch D."/>
            <person name="Podicherti R."/>
            <person name="Tsui H.-C.T."/>
            <person name="Winkler M.E."/>
        </authorList>
    </citation>
    <scope>NUCLEOTIDE SEQUENCE</scope>
</reference>
<dbReference type="EMBL" id="UINC01107711">
    <property type="protein sequence ID" value="SVC73285.1"/>
    <property type="molecule type" value="Genomic_DNA"/>
</dbReference>
<name>A0A382PKV0_9ZZZZ</name>
<gene>
    <name evidence="1" type="ORF">METZ01_LOCUS326139</name>
</gene>
<dbReference type="GO" id="GO:0004672">
    <property type="term" value="F:protein kinase activity"/>
    <property type="evidence" value="ECO:0007669"/>
    <property type="project" value="InterPro"/>
</dbReference>
<accession>A0A382PKV0</accession>